<organism evidence="1 2">
    <name type="scientific">Candidatus Nealsonbacteria bacterium CG08_land_8_20_14_0_20_36_22</name>
    <dbReference type="NCBI Taxonomy" id="1974704"/>
    <lineage>
        <taxon>Bacteria</taxon>
        <taxon>Candidatus Nealsoniibacteriota</taxon>
    </lineage>
</organism>
<dbReference type="Proteomes" id="UP000231472">
    <property type="component" value="Unassembled WGS sequence"/>
</dbReference>
<reference evidence="2" key="1">
    <citation type="submission" date="2017-09" db="EMBL/GenBank/DDBJ databases">
        <title>Depth-based differentiation of microbial function through sediment-hosted aquifers and enrichment of novel symbionts in the deep terrestrial subsurface.</title>
        <authorList>
            <person name="Probst A.J."/>
            <person name="Ladd B."/>
            <person name="Jarett J.K."/>
            <person name="Geller-Mcgrath D.E."/>
            <person name="Sieber C.M.K."/>
            <person name="Emerson J.B."/>
            <person name="Anantharaman K."/>
            <person name="Thomas B.C."/>
            <person name="Malmstrom R."/>
            <person name="Stieglmeier M."/>
            <person name="Klingl A."/>
            <person name="Woyke T."/>
            <person name="Ryan C.M."/>
            <person name="Banfield J.F."/>
        </authorList>
    </citation>
    <scope>NUCLEOTIDE SEQUENCE [LARGE SCALE GENOMIC DNA]</scope>
</reference>
<evidence type="ECO:0000313" key="2">
    <source>
        <dbReference type="Proteomes" id="UP000231472"/>
    </source>
</evidence>
<dbReference type="AlphaFoldDB" id="A0A2H0YPB1"/>
<dbReference type="EMBL" id="PEYC01000028">
    <property type="protein sequence ID" value="PIS40119.1"/>
    <property type="molecule type" value="Genomic_DNA"/>
</dbReference>
<comment type="caution">
    <text evidence="1">The sequence shown here is derived from an EMBL/GenBank/DDBJ whole genome shotgun (WGS) entry which is preliminary data.</text>
</comment>
<sequence length="72" mass="8566">MNSKIEKKYIEIMRKKSGDERLKIALELRKLVLKMAEENIKDQNPNISSEYLKAKLQERIYGFSFPFKNSDK</sequence>
<gene>
    <name evidence="1" type="ORF">COT32_01445</name>
</gene>
<evidence type="ECO:0000313" key="1">
    <source>
        <dbReference type="EMBL" id="PIS40119.1"/>
    </source>
</evidence>
<accession>A0A2H0YPB1</accession>
<protein>
    <submittedName>
        <fullName evidence="1">Uncharacterized protein</fullName>
    </submittedName>
</protein>
<proteinExistence type="predicted"/>
<name>A0A2H0YPB1_9BACT</name>